<dbReference type="Gene3D" id="3.50.50.60">
    <property type="entry name" value="FAD/NAD(P)-binding domain"/>
    <property type="match status" value="1"/>
</dbReference>
<proteinExistence type="predicted"/>
<dbReference type="NCBIfam" id="NF006101">
    <property type="entry name" value="PRK08255.1"/>
    <property type="match status" value="1"/>
</dbReference>
<dbReference type="Gene3D" id="3.20.20.70">
    <property type="entry name" value="Aldolase class I"/>
    <property type="match status" value="1"/>
</dbReference>
<dbReference type="SUPFAM" id="SSF51395">
    <property type="entry name" value="FMN-linked oxidoreductases"/>
    <property type="match status" value="1"/>
</dbReference>
<gene>
    <name evidence="4" type="ORF">GCM10009559_76460</name>
</gene>
<sequence>MRIAVIGGGPGGLYFAALAKQLGALRGADHEITVWERNAADDTFGFGVVFSDETLGGIEHADPAVHAAMQREFARWDDIDVHFRGQTITSGGHGFAAMGRKRLLQILQERCRELGVDVRFSTEAPDVEQLRREHDLVVASDGLNSAVRTKYADQFRPDLDVRRCRYMWLGTDTVFEAFTFDVRETEHGVMQVHGYPFDAHSSTFIVEMHDDVWRRAGFGASEALLLAPGESDERSVEAVREIFADVLAGGRVLANNSRWISFTTVRNAHWCHDNVVLLGDAAHTAHFSIGSGTKLAMEDALALAACLHECDDVPAALAAYEAERRPVVESTQRAAQASLEWFENLGQYVHQPPLQFAFNILTRSRRVTYDNLRLRDPEFVAAVDRWFAGGGQPRPPMFHPFRLGELELVNRVVVSPMDMYVAVDGMPTDFHLVHLGGKALGGAGLVMTEMVCVSPEGRITPGCTGLWTDEQAAAWRRVTDFVHSSSAAKIGLQLGHSGPKGSTKLMWEGIDQPLDEGNWPVVGPSARPYREGVNQVPRELDRAGMDAIVAEFVAATERGARAGFDLVELHCAHGYLLSAFLSPVTNRRTDAYGGPIENRLRFPLEVFTAMREVWPAHKPMTVRISATDWVEDGITLEDTLAVARAFEQAGAAAIDVSSGQVTPDERPAFGRSYQTPFADAIRNVLKIPTIAVGVISSPDDVNTIILSGRADLCAVGRAHLYDPNWTLHAAVEQDYDGRGAVWPAPWRAGRRKPQTGRSDGPKPRLELIRRPPSDGHLRWRPARPLSAPVLRPGG</sequence>
<dbReference type="PANTHER" id="PTHR43303">
    <property type="entry name" value="NADPH DEHYDROGENASE C23G7.10C-RELATED"/>
    <property type="match status" value="1"/>
</dbReference>
<dbReference type="InterPro" id="IPR036188">
    <property type="entry name" value="FAD/NAD-bd_sf"/>
</dbReference>
<dbReference type="SUPFAM" id="SSF51905">
    <property type="entry name" value="FAD/NAD(P)-binding domain"/>
    <property type="match status" value="1"/>
</dbReference>
<organism evidence="4 5">
    <name type="scientific">Pseudonocardia zijingensis</name>
    <dbReference type="NCBI Taxonomy" id="153376"/>
    <lineage>
        <taxon>Bacteria</taxon>
        <taxon>Bacillati</taxon>
        <taxon>Actinomycetota</taxon>
        <taxon>Actinomycetes</taxon>
        <taxon>Pseudonocardiales</taxon>
        <taxon>Pseudonocardiaceae</taxon>
        <taxon>Pseudonocardia</taxon>
    </lineage>
</organism>
<dbReference type="Pfam" id="PF01494">
    <property type="entry name" value="FAD_binding_3"/>
    <property type="match status" value="1"/>
</dbReference>
<name>A0ABN1NHX7_9PSEU</name>
<dbReference type="PRINTS" id="PR00420">
    <property type="entry name" value="RNGMNOXGNASE"/>
</dbReference>
<evidence type="ECO:0000259" key="3">
    <source>
        <dbReference type="Pfam" id="PF01494"/>
    </source>
</evidence>
<dbReference type="Proteomes" id="UP001499967">
    <property type="component" value="Unassembled WGS sequence"/>
</dbReference>
<evidence type="ECO:0000313" key="4">
    <source>
        <dbReference type="EMBL" id="GAA0907633.1"/>
    </source>
</evidence>
<feature type="domain" description="FAD-binding" evidence="3">
    <location>
        <begin position="3"/>
        <end position="332"/>
    </location>
</feature>
<dbReference type="EMBL" id="BAAAHP010000312">
    <property type="protein sequence ID" value="GAA0907633.1"/>
    <property type="molecule type" value="Genomic_DNA"/>
</dbReference>
<comment type="caution">
    <text evidence="4">The sequence shown here is derived from an EMBL/GenBank/DDBJ whole genome shotgun (WGS) entry which is preliminary data.</text>
</comment>
<dbReference type="Pfam" id="PF00724">
    <property type="entry name" value="Oxidored_FMN"/>
    <property type="match status" value="1"/>
</dbReference>
<protein>
    <submittedName>
        <fullName evidence="4">Bifunctional salicylyl-CoA 5-hydroxylase/oxidoreductase</fullName>
    </submittedName>
</protein>
<dbReference type="InterPro" id="IPR002938">
    <property type="entry name" value="FAD-bd"/>
</dbReference>
<dbReference type="CDD" id="cd02932">
    <property type="entry name" value="OYE_YqiM_FMN"/>
    <property type="match status" value="1"/>
</dbReference>
<accession>A0ABN1NHX7</accession>
<evidence type="ECO:0000313" key="5">
    <source>
        <dbReference type="Proteomes" id="UP001499967"/>
    </source>
</evidence>
<dbReference type="InterPro" id="IPR044152">
    <property type="entry name" value="YqjM-like"/>
</dbReference>
<dbReference type="InterPro" id="IPR013785">
    <property type="entry name" value="Aldolase_TIM"/>
</dbReference>
<feature type="domain" description="NADH:flavin oxidoreductase/NADH oxidase N-terminal" evidence="2">
    <location>
        <begin position="397"/>
        <end position="729"/>
    </location>
</feature>
<dbReference type="PANTHER" id="PTHR43303:SF3">
    <property type="entry name" value="BLR3436 PROTEIN"/>
    <property type="match status" value="1"/>
</dbReference>
<keyword evidence="5" id="KW-1185">Reference proteome</keyword>
<reference evidence="4 5" key="1">
    <citation type="journal article" date="2019" name="Int. J. Syst. Evol. Microbiol.">
        <title>The Global Catalogue of Microorganisms (GCM) 10K type strain sequencing project: providing services to taxonomists for standard genome sequencing and annotation.</title>
        <authorList>
            <consortium name="The Broad Institute Genomics Platform"/>
            <consortium name="The Broad Institute Genome Sequencing Center for Infectious Disease"/>
            <person name="Wu L."/>
            <person name="Ma J."/>
        </authorList>
    </citation>
    <scope>NUCLEOTIDE SEQUENCE [LARGE SCALE GENOMIC DNA]</scope>
    <source>
        <strain evidence="4 5">JCM 11117</strain>
    </source>
</reference>
<feature type="region of interest" description="Disordered" evidence="1">
    <location>
        <begin position="745"/>
        <end position="794"/>
    </location>
</feature>
<dbReference type="RefSeq" id="WP_343946751.1">
    <property type="nucleotide sequence ID" value="NZ_BAAAHP010000312.1"/>
</dbReference>
<dbReference type="InterPro" id="IPR001155">
    <property type="entry name" value="OxRdtase_FMN_N"/>
</dbReference>
<evidence type="ECO:0000256" key="1">
    <source>
        <dbReference type="SAM" id="MobiDB-lite"/>
    </source>
</evidence>
<evidence type="ECO:0000259" key="2">
    <source>
        <dbReference type="Pfam" id="PF00724"/>
    </source>
</evidence>
<dbReference type="Gene3D" id="3.30.9.20">
    <property type="match status" value="1"/>
</dbReference>
<feature type="compositionally biased region" description="Basic and acidic residues" evidence="1">
    <location>
        <begin position="759"/>
        <end position="777"/>
    </location>
</feature>